<evidence type="ECO:0000256" key="2">
    <source>
        <dbReference type="ARBA" id="ARBA00006601"/>
    </source>
</evidence>
<name>A0A6S8PL41_9STRA</name>
<dbReference type="InterPro" id="IPR008927">
    <property type="entry name" value="6-PGluconate_DH-like_C_sf"/>
</dbReference>
<feature type="binding site" evidence="9">
    <location>
        <position position="42"/>
    </location>
    <ligand>
        <name>NAD(+)</name>
        <dbReference type="ChEBI" id="CHEBI:57540"/>
    </ligand>
</feature>
<comment type="similarity">
    <text evidence="2 8">Belongs to the UDP-glucose/GDP-mannose dehydrogenase family.</text>
</comment>
<reference evidence="12" key="1">
    <citation type="submission" date="2021-01" db="EMBL/GenBank/DDBJ databases">
        <authorList>
            <person name="Corre E."/>
            <person name="Pelletier E."/>
            <person name="Niang G."/>
            <person name="Scheremetjew M."/>
            <person name="Finn R."/>
            <person name="Kale V."/>
            <person name="Holt S."/>
            <person name="Cochrane G."/>
            <person name="Meng A."/>
            <person name="Brown T."/>
            <person name="Cohen L."/>
        </authorList>
    </citation>
    <scope>NUCLEOTIDE SEQUENCE</scope>
    <source>
        <strain evidence="12">CCMP127</strain>
    </source>
</reference>
<dbReference type="GO" id="GO:0006065">
    <property type="term" value="P:UDP-glucuronate biosynthetic process"/>
    <property type="evidence" value="ECO:0007669"/>
    <property type="project" value="UniProtKB-UniPathway"/>
</dbReference>
<dbReference type="FunFam" id="3.40.50.720:FF:000114">
    <property type="entry name" value="UDP-glucose 6-dehydrogenase"/>
    <property type="match status" value="1"/>
</dbReference>
<dbReference type="InterPro" id="IPR036220">
    <property type="entry name" value="UDP-Glc/GDP-Man_DH_C_sf"/>
</dbReference>
<dbReference type="Pfam" id="PF03720">
    <property type="entry name" value="UDPG_MGDP_dh_C"/>
    <property type="match status" value="1"/>
</dbReference>
<comment type="pathway">
    <text evidence="1">Nucleotide-sugar biosynthesis; UDP-alpha-D-glucuronate biosynthesis; UDP-alpha-D-glucuronate from UDP-alpha-D-glucose: step 1/1.</text>
</comment>
<dbReference type="UniPathway" id="UPA00038">
    <property type="reaction ID" value="UER00491"/>
</dbReference>
<dbReference type="InterPro" id="IPR001732">
    <property type="entry name" value="UDP-Glc/GDP-Man_DH_N"/>
</dbReference>
<dbReference type="PANTHER" id="PTHR11374:SF3">
    <property type="entry name" value="UDP-GLUCOSE 6-DEHYDROGENASE"/>
    <property type="match status" value="1"/>
</dbReference>
<feature type="domain" description="UDP-glucose/GDP-mannose dehydrogenase C-terminal" evidence="10">
    <location>
        <begin position="330"/>
        <end position="448"/>
    </location>
</feature>
<evidence type="ECO:0000256" key="1">
    <source>
        <dbReference type="ARBA" id="ARBA00004701"/>
    </source>
</evidence>
<dbReference type="InterPro" id="IPR028356">
    <property type="entry name" value="UDPglc_DH_euk"/>
</dbReference>
<dbReference type="EMBL" id="HBIM01024468">
    <property type="protein sequence ID" value="CAE0421506.1"/>
    <property type="molecule type" value="Transcribed_RNA"/>
</dbReference>
<sequence length="472" mass="52266">MSEWDMKICCMGAGYVGGLSMAVTASQCPKIQITVVDSSEDKIKAWNSNELPIYEPGLKEIIDECRGRNLFFSTDSKKAIQEADMIFIAVNAPTKVGGQGAGRAQDIIHCENCARTIAENATTSKIVVEKGTFPVRTAEAIARVLNHNSHGLTHPVLSNPEFLAQGTAVADFKDPSRVLIGGQKTEQEATDRLVSVYANWVPRDRILTTSTWSSELSKLVANAFLAQRVSSINSISALCEATGADVTEISKAVGMDDRIGSKFLRASVGFGKSRFRKDIMSLIYLCESYGLQECAEYWNHVIIINDFQKKRFSEKVVRKMFSTVTGKKLAMLGYAFKKDTGDVRETASMYVLRDLILEEARVHIYDPKVKRSDMLAEFDSTCGVNATNTPKLDQLVVTATDPYEACNGAHCLLILTDWDEFKDVDYEKIFTSMAKPAFLFDGRNMLDHVALRKIGFEVHGIGKPDPLEFSDL</sequence>
<dbReference type="PIRSF" id="PIRSF000124">
    <property type="entry name" value="UDPglc_GDPman_dh"/>
    <property type="match status" value="1"/>
</dbReference>
<dbReference type="FunFam" id="1.20.5.100:FF:000001">
    <property type="entry name" value="UDP-glucose 6-dehydrogenase"/>
    <property type="match status" value="1"/>
</dbReference>
<dbReference type="InterPro" id="IPR017476">
    <property type="entry name" value="UDP-Glc/GDP-Man"/>
</dbReference>
<dbReference type="Gene3D" id="3.40.50.720">
    <property type="entry name" value="NAD(P)-binding Rossmann-like Domain"/>
    <property type="match status" value="2"/>
</dbReference>
<feature type="binding site" evidence="9">
    <location>
        <position position="37"/>
    </location>
    <ligand>
        <name>NAD(+)</name>
        <dbReference type="ChEBI" id="CHEBI:57540"/>
    </ligand>
</feature>
<evidence type="ECO:0000313" key="12">
    <source>
        <dbReference type="EMBL" id="CAE0421506.1"/>
    </source>
</evidence>
<dbReference type="InterPro" id="IPR014027">
    <property type="entry name" value="UDP-Glc/GDP-Man_DH_C"/>
</dbReference>
<feature type="binding site" evidence="9">
    <location>
        <begin position="90"/>
        <end position="94"/>
    </location>
    <ligand>
        <name>NAD(+)</name>
        <dbReference type="ChEBI" id="CHEBI:57540"/>
    </ligand>
</feature>
<dbReference type="AlphaFoldDB" id="A0A6S8PL41"/>
<dbReference type="EMBL" id="HBIM01024467">
    <property type="protein sequence ID" value="CAE0421505.1"/>
    <property type="molecule type" value="Transcribed_RNA"/>
</dbReference>
<dbReference type="NCBIfam" id="TIGR03026">
    <property type="entry name" value="NDP-sugDHase"/>
    <property type="match status" value="1"/>
</dbReference>
<dbReference type="FunFam" id="3.40.50.720:FF:000032">
    <property type="entry name" value="UDP-glucose 6-dehydrogenase"/>
    <property type="match status" value="1"/>
</dbReference>
<evidence type="ECO:0000256" key="7">
    <source>
        <dbReference type="ARBA" id="ARBA00047473"/>
    </source>
</evidence>
<evidence type="ECO:0000256" key="6">
    <source>
        <dbReference type="ARBA" id="ARBA00023027"/>
    </source>
</evidence>
<accession>A0A6S8PL41</accession>
<dbReference type="InterPro" id="IPR036291">
    <property type="entry name" value="NAD(P)-bd_dom_sf"/>
</dbReference>
<gene>
    <name evidence="11" type="ORF">ACOF00016_LOCUS18142</name>
    <name evidence="12" type="ORF">ACOF00016_LOCUS18143</name>
</gene>
<proteinExistence type="inferred from homology"/>
<keyword evidence="6 8" id="KW-0520">NAD</keyword>
<keyword evidence="5 8" id="KW-0560">Oxidoreductase</keyword>
<dbReference type="GO" id="GO:0051287">
    <property type="term" value="F:NAD binding"/>
    <property type="evidence" value="ECO:0007669"/>
    <property type="project" value="InterPro"/>
</dbReference>
<evidence type="ECO:0000256" key="3">
    <source>
        <dbReference type="ARBA" id="ARBA00012954"/>
    </source>
</evidence>
<dbReference type="GO" id="GO:0005634">
    <property type="term" value="C:nucleus"/>
    <property type="evidence" value="ECO:0007669"/>
    <property type="project" value="TreeGrafter"/>
</dbReference>
<organism evidence="12">
    <name type="scientific">Amphora coffeiformis</name>
    <dbReference type="NCBI Taxonomy" id="265554"/>
    <lineage>
        <taxon>Eukaryota</taxon>
        <taxon>Sar</taxon>
        <taxon>Stramenopiles</taxon>
        <taxon>Ochrophyta</taxon>
        <taxon>Bacillariophyta</taxon>
        <taxon>Bacillariophyceae</taxon>
        <taxon>Bacillariophycidae</taxon>
        <taxon>Thalassiophysales</taxon>
        <taxon>Catenulaceae</taxon>
        <taxon>Amphora</taxon>
    </lineage>
</organism>
<comment type="catalytic activity">
    <reaction evidence="7 8">
        <text>UDP-alpha-D-glucose + 2 NAD(+) + H2O = UDP-alpha-D-glucuronate + 2 NADH + 3 H(+)</text>
        <dbReference type="Rhea" id="RHEA:23596"/>
        <dbReference type="ChEBI" id="CHEBI:15377"/>
        <dbReference type="ChEBI" id="CHEBI:15378"/>
        <dbReference type="ChEBI" id="CHEBI:57540"/>
        <dbReference type="ChEBI" id="CHEBI:57945"/>
        <dbReference type="ChEBI" id="CHEBI:58052"/>
        <dbReference type="ChEBI" id="CHEBI:58885"/>
        <dbReference type="EC" id="1.1.1.22"/>
    </reaction>
</comment>
<dbReference type="PIRSF" id="PIRSF500133">
    <property type="entry name" value="UDPglc_DH_euk"/>
    <property type="match status" value="1"/>
</dbReference>
<evidence type="ECO:0000256" key="5">
    <source>
        <dbReference type="ARBA" id="ARBA00023002"/>
    </source>
</evidence>
<dbReference type="SUPFAM" id="SSF51735">
    <property type="entry name" value="NAD(P)-binding Rossmann-fold domains"/>
    <property type="match status" value="1"/>
</dbReference>
<dbReference type="SUPFAM" id="SSF48179">
    <property type="entry name" value="6-phosphogluconate dehydrogenase C-terminal domain-like"/>
    <property type="match status" value="1"/>
</dbReference>
<dbReference type="SMART" id="SM00984">
    <property type="entry name" value="UDPG_MGDP_dh_C"/>
    <property type="match status" value="1"/>
</dbReference>
<evidence type="ECO:0000313" key="11">
    <source>
        <dbReference type="EMBL" id="CAE0421505.1"/>
    </source>
</evidence>
<dbReference type="Gene3D" id="1.20.5.100">
    <property type="entry name" value="Cytochrome c1, transmembrane anchor, C-terminal"/>
    <property type="match status" value="1"/>
</dbReference>
<dbReference type="InterPro" id="IPR014026">
    <property type="entry name" value="UDP-Glc/GDP-Man_DH_dimer"/>
</dbReference>
<evidence type="ECO:0000256" key="9">
    <source>
        <dbReference type="PIRSR" id="PIRSR500133-3"/>
    </source>
</evidence>
<dbReference type="Pfam" id="PF00984">
    <property type="entry name" value="UDPG_MGDP_dh"/>
    <property type="match status" value="1"/>
</dbReference>
<dbReference type="Pfam" id="PF03721">
    <property type="entry name" value="UDPG_MGDP_dh_N"/>
    <property type="match status" value="1"/>
</dbReference>
<dbReference type="SUPFAM" id="SSF52413">
    <property type="entry name" value="UDP-glucose/GDP-mannose dehydrogenase C-terminal domain"/>
    <property type="match status" value="1"/>
</dbReference>
<feature type="binding site" evidence="9">
    <location>
        <position position="344"/>
    </location>
    <ligand>
        <name>NAD(+)</name>
        <dbReference type="ChEBI" id="CHEBI:57540"/>
    </ligand>
</feature>
<dbReference type="GO" id="GO:0006024">
    <property type="term" value="P:glycosaminoglycan biosynthetic process"/>
    <property type="evidence" value="ECO:0007669"/>
    <property type="project" value="TreeGrafter"/>
</dbReference>
<dbReference type="GO" id="GO:0003979">
    <property type="term" value="F:UDP-glucose 6-dehydrogenase activity"/>
    <property type="evidence" value="ECO:0007669"/>
    <property type="project" value="UniProtKB-EC"/>
</dbReference>
<evidence type="ECO:0000256" key="4">
    <source>
        <dbReference type="ARBA" id="ARBA00015132"/>
    </source>
</evidence>
<evidence type="ECO:0000256" key="8">
    <source>
        <dbReference type="PIRNR" id="PIRNR000124"/>
    </source>
</evidence>
<evidence type="ECO:0000259" key="10">
    <source>
        <dbReference type="SMART" id="SM00984"/>
    </source>
</evidence>
<dbReference type="PANTHER" id="PTHR11374">
    <property type="entry name" value="UDP-GLUCOSE DEHYDROGENASE/UDP-MANNAC DEHYDROGENASE"/>
    <property type="match status" value="1"/>
</dbReference>
<feature type="binding site" evidence="9">
    <location>
        <begin position="12"/>
        <end position="17"/>
    </location>
    <ligand>
        <name>NAD(+)</name>
        <dbReference type="ChEBI" id="CHEBI:57540"/>
    </ligand>
</feature>
<protein>
    <recommendedName>
        <fullName evidence="4 8">UDP-glucose 6-dehydrogenase</fullName>
        <ecNumber evidence="3 8">1.1.1.22</ecNumber>
    </recommendedName>
</protein>
<dbReference type="EC" id="1.1.1.22" evidence="3 8"/>